<dbReference type="PRINTS" id="PR00111">
    <property type="entry name" value="ABHYDROLASE"/>
</dbReference>
<evidence type="ECO:0000259" key="12">
    <source>
        <dbReference type="Pfam" id="PF00561"/>
    </source>
</evidence>
<comment type="catalytic activity">
    <reaction evidence="1">
        <text>Release of N-terminal proline from a peptide.</text>
        <dbReference type="EC" id="3.4.11.5"/>
    </reaction>
</comment>
<dbReference type="SUPFAM" id="SSF53474">
    <property type="entry name" value="alpha/beta-Hydrolases"/>
    <property type="match status" value="1"/>
</dbReference>
<dbReference type="InterPro" id="IPR029058">
    <property type="entry name" value="AB_hydrolase_fold"/>
</dbReference>
<proteinExistence type="inferred from homology"/>
<dbReference type="GO" id="GO:0006508">
    <property type="term" value="P:proteolysis"/>
    <property type="evidence" value="ECO:0007669"/>
    <property type="project" value="UniProtKB-KW"/>
</dbReference>
<keyword evidence="14" id="KW-1185">Reference proteome</keyword>
<evidence type="ECO:0000313" key="13">
    <source>
        <dbReference type="EMBL" id="PVY60815.1"/>
    </source>
</evidence>
<evidence type="ECO:0000256" key="2">
    <source>
        <dbReference type="ARBA" id="ARBA00004496"/>
    </source>
</evidence>
<evidence type="ECO:0000256" key="3">
    <source>
        <dbReference type="ARBA" id="ARBA00010088"/>
    </source>
</evidence>
<feature type="active site" description="Proton donor" evidence="11">
    <location>
        <position position="350"/>
    </location>
</feature>
<name>A0A2U1CIJ7_9BURK</name>
<dbReference type="PRINTS" id="PR00793">
    <property type="entry name" value="PROAMNOPTASE"/>
</dbReference>
<evidence type="ECO:0000256" key="7">
    <source>
        <dbReference type="ARBA" id="ARBA00022490"/>
    </source>
</evidence>
<dbReference type="Gene3D" id="3.40.50.1820">
    <property type="entry name" value="alpha/beta hydrolase"/>
    <property type="match status" value="1"/>
</dbReference>
<evidence type="ECO:0000256" key="1">
    <source>
        <dbReference type="ARBA" id="ARBA00001585"/>
    </source>
</evidence>
<evidence type="ECO:0000256" key="8">
    <source>
        <dbReference type="ARBA" id="ARBA00022670"/>
    </source>
</evidence>
<gene>
    <name evidence="13" type="ORF">C7440_3319</name>
</gene>
<dbReference type="PANTHER" id="PTHR43722:SF1">
    <property type="entry name" value="PROLINE IMINOPEPTIDASE"/>
    <property type="match status" value="1"/>
</dbReference>
<sequence length="369" mass="39553">MSTDTRHQASSSTVLYGPNRAGFAQLHPSIEPFDGGWLEEQDGHRVYWEASGNPQGEAVLLVHGGPGGAIWPRDRRFFDPRRYRIIAFDQRGCGRSTPSGELRANTTAHLINDMERLRIRLGVERWLLFGGSWGATLALAYAQAHPARVSKLVLRGVFLARSGELRWLYQGGAAHMHPQAWREFLRPIPEPQRSDVVARYAALLAGPRTAAALALARGWCAWEEALMVGASRAAVPEGLTRIDIVTAGSEADSAEGVEHAHDGNDVDAGDASLHSGGLGIWVAARIGAHYLAHGGFLPEGALLAGAARLGGMRGSIIQGRYDLVTPLATAWALHKAWPGSMLRVVEGAGHASDEPGITRALLESVDGSA</sequence>
<reference evidence="13 14" key="1">
    <citation type="submission" date="2018-04" db="EMBL/GenBank/DDBJ databases">
        <title>Genomic Encyclopedia of Type Strains, Phase IV (KMG-IV): sequencing the most valuable type-strain genomes for metagenomic binning, comparative biology and taxonomic classification.</title>
        <authorList>
            <person name="Goeker M."/>
        </authorList>
    </citation>
    <scope>NUCLEOTIDE SEQUENCE [LARGE SCALE GENOMIC DNA]</scope>
    <source>
        <strain evidence="13 14">DSM 10065</strain>
    </source>
</reference>
<dbReference type="Proteomes" id="UP000246145">
    <property type="component" value="Unassembled WGS sequence"/>
</dbReference>
<keyword evidence="6" id="KW-0031">Aminopeptidase</keyword>
<feature type="domain" description="AB hydrolase-1" evidence="12">
    <location>
        <begin position="58"/>
        <end position="203"/>
    </location>
</feature>
<protein>
    <recommendedName>
        <fullName evidence="5">Proline iminopeptidase</fullName>
        <ecNumber evidence="4">3.4.11.5</ecNumber>
    </recommendedName>
    <alternativeName>
        <fullName evidence="10">Prolyl aminopeptidase</fullName>
    </alternativeName>
</protein>
<keyword evidence="7" id="KW-0963">Cytoplasm</keyword>
<dbReference type="InterPro" id="IPR002410">
    <property type="entry name" value="Peptidase_S33"/>
</dbReference>
<evidence type="ECO:0000256" key="10">
    <source>
        <dbReference type="ARBA" id="ARBA00029605"/>
    </source>
</evidence>
<comment type="similarity">
    <text evidence="3">Belongs to the peptidase S33 family.</text>
</comment>
<dbReference type="GO" id="GO:0005737">
    <property type="term" value="C:cytoplasm"/>
    <property type="evidence" value="ECO:0007669"/>
    <property type="project" value="UniProtKB-SubCell"/>
</dbReference>
<evidence type="ECO:0000313" key="14">
    <source>
        <dbReference type="Proteomes" id="UP000246145"/>
    </source>
</evidence>
<dbReference type="STRING" id="1231391.GCA_000308195_03294"/>
<keyword evidence="8" id="KW-0645">Protease</keyword>
<evidence type="ECO:0000256" key="6">
    <source>
        <dbReference type="ARBA" id="ARBA00022438"/>
    </source>
</evidence>
<feature type="active site" evidence="11">
    <location>
        <position position="322"/>
    </location>
</feature>
<accession>A0A2U1CIJ7</accession>
<evidence type="ECO:0000256" key="11">
    <source>
        <dbReference type="PIRSR" id="PIRSR006431-1"/>
    </source>
</evidence>
<dbReference type="GO" id="GO:0004177">
    <property type="term" value="F:aminopeptidase activity"/>
    <property type="evidence" value="ECO:0007669"/>
    <property type="project" value="UniProtKB-KW"/>
</dbReference>
<dbReference type="AlphaFoldDB" id="A0A2U1CIJ7"/>
<comment type="subcellular location">
    <subcellularLocation>
        <location evidence="2">Cytoplasm</location>
    </subcellularLocation>
</comment>
<dbReference type="InterPro" id="IPR000073">
    <property type="entry name" value="AB_hydrolase_1"/>
</dbReference>
<evidence type="ECO:0000256" key="9">
    <source>
        <dbReference type="ARBA" id="ARBA00022801"/>
    </source>
</evidence>
<organism evidence="13 14">
    <name type="scientific">Pusillimonas noertemannii</name>
    <dbReference type="NCBI Taxonomy" id="305977"/>
    <lineage>
        <taxon>Bacteria</taxon>
        <taxon>Pseudomonadati</taxon>
        <taxon>Pseudomonadota</taxon>
        <taxon>Betaproteobacteria</taxon>
        <taxon>Burkholderiales</taxon>
        <taxon>Alcaligenaceae</taxon>
        <taxon>Pusillimonas</taxon>
    </lineage>
</organism>
<dbReference type="PIRSF" id="PIRSF006431">
    <property type="entry name" value="Pept_S33"/>
    <property type="match status" value="1"/>
</dbReference>
<comment type="caution">
    <text evidence="13">The sequence shown here is derived from an EMBL/GenBank/DDBJ whole genome shotgun (WGS) entry which is preliminary data.</text>
</comment>
<dbReference type="EMBL" id="QEKO01000006">
    <property type="protein sequence ID" value="PVY60815.1"/>
    <property type="molecule type" value="Genomic_DNA"/>
</dbReference>
<dbReference type="OrthoDB" id="9796770at2"/>
<evidence type="ECO:0000256" key="5">
    <source>
        <dbReference type="ARBA" id="ARBA00021843"/>
    </source>
</evidence>
<dbReference type="PANTHER" id="PTHR43722">
    <property type="entry name" value="PROLINE IMINOPEPTIDASE"/>
    <property type="match status" value="1"/>
</dbReference>
<dbReference type="InterPro" id="IPR005944">
    <property type="entry name" value="Pro_iminopeptidase"/>
</dbReference>
<dbReference type="Pfam" id="PF00561">
    <property type="entry name" value="Abhydrolase_1"/>
    <property type="match status" value="1"/>
</dbReference>
<dbReference type="EC" id="3.4.11.5" evidence="4"/>
<evidence type="ECO:0000256" key="4">
    <source>
        <dbReference type="ARBA" id="ARBA00012568"/>
    </source>
</evidence>
<feature type="active site" description="Nucleophile" evidence="11">
    <location>
        <position position="132"/>
    </location>
</feature>
<dbReference type="RefSeq" id="WP_116519283.1">
    <property type="nucleotide sequence ID" value="NZ_JACCEX010000007.1"/>
</dbReference>
<keyword evidence="9" id="KW-0378">Hydrolase</keyword>